<dbReference type="EMBL" id="PGTD01000009">
    <property type="protein sequence ID" value="PJE31471.1"/>
    <property type="molecule type" value="Genomic_DNA"/>
</dbReference>
<proteinExistence type="predicted"/>
<organism evidence="3 4">
    <name type="scientific">Pseudooceanicola antarcticus</name>
    <dbReference type="NCBI Taxonomy" id="1247613"/>
    <lineage>
        <taxon>Bacteria</taxon>
        <taxon>Pseudomonadati</taxon>
        <taxon>Pseudomonadota</taxon>
        <taxon>Alphaproteobacteria</taxon>
        <taxon>Rhodobacterales</taxon>
        <taxon>Paracoccaceae</taxon>
        <taxon>Pseudooceanicola</taxon>
    </lineage>
</organism>
<keyword evidence="5" id="KW-1185">Reference proteome</keyword>
<keyword evidence="1" id="KW-0732">Signal</keyword>
<feature type="signal peptide" evidence="1">
    <location>
        <begin position="1"/>
        <end position="20"/>
    </location>
</feature>
<evidence type="ECO:0000256" key="1">
    <source>
        <dbReference type="SAM" id="SignalP"/>
    </source>
</evidence>
<evidence type="ECO:0000313" key="5">
    <source>
        <dbReference type="Proteomes" id="UP000231702"/>
    </source>
</evidence>
<accession>A0A285IP98</accession>
<gene>
    <name evidence="2" type="ORF">CVM39_03730</name>
    <name evidence="3" type="ORF">SAMN06297129_1615</name>
</gene>
<dbReference type="RefSeq" id="WP_097145384.1">
    <property type="nucleotide sequence ID" value="NZ_OBEA01000003.1"/>
</dbReference>
<evidence type="ECO:0000313" key="3">
    <source>
        <dbReference type="EMBL" id="SNY49839.1"/>
    </source>
</evidence>
<name>A0A285IP98_9RHOB</name>
<reference evidence="2 5" key="2">
    <citation type="journal article" date="2018" name="Int. J. Syst. Evol. Microbiol.">
        <title>Pseudooceanicola lipolyticus sp. nov., a marine alphaproteobacterium, reclassification of Oceanicola flagellatus as Pseudooceanicola flagellatus comb. nov. and emended description of the genus Pseudooceanicola.</title>
        <authorList>
            <person name="Huang M.-M."/>
            <person name="Guo L.-L."/>
            <person name="Wu Y.-H."/>
            <person name="Lai Q.-L."/>
            <person name="Shao Z.-Z."/>
            <person name="Wang C.-S."/>
            <person name="Wu M."/>
            <person name="Xu X.-W."/>
        </authorList>
    </citation>
    <scope>NUCLEOTIDE SEQUENCE [LARGE SCALE GENOMIC DNA]</scope>
    <source>
        <strain evidence="2 5">Ar-45</strain>
    </source>
</reference>
<protein>
    <submittedName>
        <fullName evidence="2">DUF4864 domain-containing protein</fullName>
    </submittedName>
</protein>
<dbReference type="OrthoDB" id="9130422at2"/>
<sequence length="134" mass="15030">MLRFMIGLLTALLLTGPATAQQDDAVRSVISTQMEALRQGDFPGAYEMASPGIRGYFGPVDNFERMLRLGYPEVLAPRLFRFMGMEPRGNGQAQVLMIEDQKGRVHMLEYLLIETEDGWKIDSVRRLPASQPAV</sequence>
<dbReference type="Proteomes" id="UP000231655">
    <property type="component" value="Unassembled WGS sequence"/>
</dbReference>
<dbReference type="EMBL" id="OBEA01000003">
    <property type="protein sequence ID" value="SNY49839.1"/>
    <property type="molecule type" value="Genomic_DNA"/>
</dbReference>
<dbReference type="InterPro" id="IPR032347">
    <property type="entry name" value="DUF4864"/>
</dbReference>
<feature type="chain" id="PRO_5012334640" evidence="1">
    <location>
        <begin position="21"/>
        <end position="134"/>
    </location>
</feature>
<dbReference type="Pfam" id="PF16156">
    <property type="entry name" value="DUF4864"/>
    <property type="match status" value="1"/>
</dbReference>
<evidence type="ECO:0000313" key="4">
    <source>
        <dbReference type="Proteomes" id="UP000231655"/>
    </source>
</evidence>
<reference evidence="3 4" key="1">
    <citation type="submission" date="2017-09" db="EMBL/GenBank/DDBJ databases">
        <authorList>
            <person name="Ehlers B."/>
            <person name="Leendertz F.H."/>
        </authorList>
    </citation>
    <scope>NUCLEOTIDE SEQUENCE [LARGE SCALE GENOMIC DNA]</scope>
    <source>
        <strain evidence="3 4">CGMCC 1.12662</strain>
    </source>
</reference>
<evidence type="ECO:0000313" key="2">
    <source>
        <dbReference type="EMBL" id="PJE31471.1"/>
    </source>
</evidence>
<dbReference type="AlphaFoldDB" id="A0A285IP98"/>
<dbReference type="Proteomes" id="UP000231702">
    <property type="component" value="Unassembled WGS sequence"/>
</dbReference>